<protein>
    <submittedName>
        <fullName evidence="1">Uncharacterized protein</fullName>
    </submittedName>
</protein>
<accession>A0A8J6XJ19</accession>
<reference evidence="1" key="1">
    <citation type="submission" date="2020-09" db="EMBL/GenBank/DDBJ databases">
        <title>Iningainema tapete sp. nov. (Scytonemataceae, Cyanobacteria) from greenhouses in central Florida (USA) produces two types of nodularin with biosynthetic potential for microcystin-LR and anabaenopeptins.</title>
        <authorList>
            <person name="Berthold D.E."/>
            <person name="Lefler F.W."/>
            <person name="Huang I.-S."/>
            <person name="Abdulla H."/>
            <person name="Zimba P.V."/>
            <person name="Laughinghouse H.D. IV."/>
        </authorList>
    </citation>
    <scope>NUCLEOTIDE SEQUENCE</scope>
    <source>
        <strain evidence="1">BLCCT55</strain>
    </source>
</reference>
<name>A0A8J6XJ19_9CYAN</name>
<dbReference type="AlphaFoldDB" id="A0A8J6XJ19"/>
<dbReference type="EMBL" id="JACXAE010000027">
    <property type="protein sequence ID" value="MBD2771666.1"/>
    <property type="molecule type" value="Genomic_DNA"/>
</dbReference>
<dbReference type="Proteomes" id="UP000629098">
    <property type="component" value="Unassembled WGS sequence"/>
</dbReference>
<evidence type="ECO:0000313" key="1">
    <source>
        <dbReference type="EMBL" id="MBD2771666.1"/>
    </source>
</evidence>
<dbReference type="RefSeq" id="WP_190825957.1">
    <property type="nucleotide sequence ID" value="NZ_CAWPPI010000027.1"/>
</dbReference>
<sequence>MPGNNCKQKETTIAITYEKTGEWQFFTFPTWEEARLAVNAARREGKAAVFYDGATLAEPPESSMPPEPPKD</sequence>
<organism evidence="1 2">
    <name type="scientific">Iningainema tapete BLCC-T55</name>
    <dbReference type="NCBI Taxonomy" id="2748662"/>
    <lineage>
        <taxon>Bacteria</taxon>
        <taxon>Bacillati</taxon>
        <taxon>Cyanobacteriota</taxon>
        <taxon>Cyanophyceae</taxon>
        <taxon>Nostocales</taxon>
        <taxon>Scytonemataceae</taxon>
        <taxon>Iningainema tapete</taxon>
    </lineage>
</organism>
<comment type="caution">
    <text evidence="1">The sequence shown here is derived from an EMBL/GenBank/DDBJ whole genome shotgun (WGS) entry which is preliminary data.</text>
</comment>
<keyword evidence="2" id="KW-1185">Reference proteome</keyword>
<proteinExistence type="predicted"/>
<evidence type="ECO:0000313" key="2">
    <source>
        <dbReference type="Proteomes" id="UP000629098"/>
    </source>
</evidence>
<gene>
    <name evidence="1" type="ORF">ICL16_06030</name>
</gene>